<dbReference type="AlphaFoldDB" id="A0A077MGF5"/>
<reference evidence="2 3" key="1">
    <citation type="journal article" date="2013" name="ISME J.">
        <title>A metabolic model for members of the genus Tetrasphaera involved in enhanced biological phosphorus removal.</title>
        <authorList>
            <person name="Kristiansen R."/>
            <person name="Nguyen H.T.T."/>
            <person name="Saunders A.M."/>
            <person name="Nielsen J.L."/>
            <person name="Wimmer R."/>
            <person name="Le V.Q."/>
            <person name="McIlroy S.J."/>
            <person name="Petrovski S."/>
            <person name="Seviour R.J."/>
            <person name="Calteau A."/>
            <person name="Nielsen K.L."/>
            <person name="Nielsen P.H."/>
        </authorList>
    </citation>
    <scope>NUCLEOTIDE SEQUENCE [LARGE SCALE GENOMIC DNA]</scope>
    <source>
        <strain evidence="2 3">Ben 74</strain>
    </source>
</reference>
<protein>
    <recommendedName>
        <fullName evidence="1">DinB-like domain-containing protein</fullName>
    </recommendedName>
</protein>
<dbReference type="Pfam" id="PF12867">
    <property type="entry name" value="DinB_2"/>
    <property type="match status" value="1"/>
</dbReference>
<sequence length="181" mass="20445">MDSASASAPELPDPDGKDWTWVLDRPCPDCGFDAATIRPADYATAIRQVTLPWQALLRRPAASVRPEPKVWAPLEYGCHVRDVCRLFEERTRLMLTEDGPDFADWDQDATAVAQRYFAQDPEVVRTELAEAAQTLAETYAAIPDDAWERTGRRSNGSLFTIRTLGGYLLHDLSHHVWDVRF</sequence>
<accession>A0A077MGF5</accession>
<feature type="domain" description="DinB-like" evidence="1">
    <location>
        <begin position="61"/>
        <end position="176"/>
    </location>
</feature>
<evidence type="ECO:0000313" key="2">
    <source>
        <dbReference type="EMBL" id="CCI54773.1"/>
    </source>
</evidence>
<dbReference type="InterPro" id="IPR024775">
    <property type="entry name" value="DinB-like"/>
</dbReference>
<keyword evidence="3" id="KW-1185">Reference proteome</keyword>
<dbReference type="STRING" id="1193518.BN13_810039"/>
<evidence type="ECO:0000313" key="3">
    <source>
        <dbReference type="Proteomes" id="UP000035720"/>
    </source>
</evidence>
<dbReference type="Proteomes" id="UP000035720">
    <property type="component" value="Unassembled WGS sequence"/>
</dbReference>
<dbReference type="Gene3D" id="1.20.120.450">
    <property type="entry name" value="dinb family like domain"/>
    <property type="match status" value="1"/>
</dbReference>
<organism evidence="2 3">
    <name type="scientific">Nostocoides jenkinsii Ben 74</name>
    <dbReference type="NCBI Taxonomy" id="1193518"/>
    <lineage>
        <taxon>Bacteria</taxon>
        <taxon>Bacillati</taxon>
        <taxon>Actinomycetota</taxon>
        <taxon>Actinomycetes</taxon>
        <taxon>Micrococcales</taxon>
        <taxon>Intrasporangiaceae</taxon>
        <taxon>Nostocoides</taxon>
    </lineage>
</organism>
<dbReference type="EMBL" id="CAJC01000196">
    <property type="protein sequence ID" value="CCI54773.1"/>
    <property type="molecule type" value="Genomic_DNA"/>
</dbReference>
<dbReference type="SUPFAM" id="SSF109854">
    <property type="entry name" value="DinB/YfiT-like putative metalloenzymes"/>
    <property type="match status" value="1"/>
</dbReference>
<proteinExistence type="predicted"/>
<comment type="caution">
    <text evidence="2">The sequence shown here is derived from an EMBL/GenBank/DDBJ whole genome shotgun (WGS) entry which is preliminary data.</text>
</comment>
<dbReference type="RefSeq" id="WP_048549139.1">
    <property type="nucleotide sequence ID" value="NZ_HF571038.1"/>
</dbReference>
<dbReference type="InterPro" id="IPR034660">
    <property type="entry name" value="DinB/YfiT-like"/>
</dbReference>
<evidence type="ECO:0000259" key="1">
    <source>
        <dbReference type="Pfam" id="PF12867"/>
    </source>
</evidence>
<gene>
    <name evidence="2" type="ORF">BN13_810039</name>
</gene>
<name>A0A077MGF5_9MICO</name>